<proteinExistence type="predicted"/>
<keyword evidence="3" id="KW-1185">Reference proteome</keyword>
<evidence type="ECO:0000256" key="1">
    <source>
        <dbReference type="SAM" id="Phobius"/>
    </source>
</evidence>
<dbReference type="SMART" id="SM00261">
    <property type="entry name" value="FU"/>
    <property type="match status" value="4"/>
</dbReference>
<feature type="transmembrane region" description="Helical" evidence="1">
    <location>
        <begin position="1224"/>
        <end position="1242"/>
    </location>
</feature>
<gene>
    <name evidence="2" type="ORF">BSTOLATCC_MIC63409</name>
</gene>
<dbReference type="Proteomes" id="UP001162131">
    <property type="component" value="Unassembled WGS sequence"/>
</dbReference>
<keyword evidence="1" id="KW-0812">Transmembrane</keyword>
<evidence type="ECO:0000313" key="3">
    <source>
        <dbReference type="Proteomes" id="UP001162131"/>
    </source>
</evidence>
<feature type="transmembrane region" description="Helical" evidence="1">
    <location>
        <begin position="1378"/>
        <end position="1398"/>
    </location>
</feature>
<protein>
    <recommendedName>
        <fullName evidence="4">TNFR-Cys domain-containing protein</fullName>
    </recommendedName>
</protein>
<evidence type="ECO:0000313" key="2">
    <source>
        <dbReference type="EMBL" id="CAG9335205.1"/>
    </source>
</evidence>
<dbReference type="Gene3D" id="2.60.120.200">
    <property type="match status" value="1"/>
</dbReference>
<feature type="transmembrane region" description="Helical" evidence="1">
    <location>
        <begin position="1263"/>
        <end position="1285"/>
    </location>
</feature>
<reference evidence="2" key="1">
    <citation type="submission" date="2021-09" db="EMBL/GenBank/DDBJ databases">
        <authorList>
            <consortium name="AG Swart"/>
            <person name="Singh M."/>
            <person name="Singh A."/>
            <person name="Seah K."/>
            <person name="Emmerich C."/>
        </authorList>
    </citation>
    <scope>NUCLEOTIDE SEQUENCE</scope>
    <source>
        <strain evidence="2">ATCC30299</strain>
    </source>
</reference>
<feature type="transmembrane region" description="Helical" evidence="1">
    <location>
        <begin position="1291"/>
        <end position="1315"/>
    </location>
</feature>
<dbReference type="EMBL" id="CAJZBQ010000061">
    <property type="protein sequence ID" value="CAG9335205.1"/>
    <property type="molecule type" value="Genomic_DNA"/>
</dbReference>
<dbReference type="InterPro" id="IPR009030">
    <property type="entry name" value="Growth_fac_rcpt_cys_sf"/>
</dbReference>
<dbReference type="SUPFAM" id="SSF57184">
    <property type="entry name" value="Growth factor receptor domain"/>
    <property type="match status" value="1"/>
</dbReference>
<sequence length="1493" mass="168790">MINTLLIDNKICANVCPTHFRKVCDSVQEDSCTGCSMPTSPALFELEFWKIEDLSATYIANKIDPTDKWANPLGTPYSLDTKTSPFPTRNRGFYFSSTSSMTSNQNYIPALYFTSNAWILPISTGQILTANLDSKNYIELIYNSDIFTFKILAKSAINIENQISVSSDIIDSNWQYISIQINQIDCDVVNITVSRNNIDRWTSKWGSTIANFADGAYTWTIGKSDSDSFFGFLYWIEATNSLNSNYWILDTTNLCSILNYFGQCMKCDNDSGCQNWLCSTGEDDCSRCYSLECSECYGYAENMCTGCKTGMLPYCCDWLANTCISTFNSTSCSEGTVLIDGVCLYAVPYGFINNSPVNTPVINADFTKSFAGIYDNIMITGESSSAYNYWNSPESIDPLPAKQRGLYFLPNSYLKATINLYRTFTIGAWIYPISGYYITYTENLKVHSDGTIEISMQNFLGDYTAYSASTSPSLNNWNYISYIIKYRDDGSSSITPYIDASAENSYIVQEGIFRPIAGASLYLGADFNGFISLFQLWQTVFTDFLSFRDYFNDDQGAFSLWSCDYGFYFDGNSCNKCLDSCQSGCVKADSCNLCATEFCLECSSFEPNSCNSCEQNRLGILCQCDIGYYQAAGQTACSQCYTGCSNCSGSLYYQCTSCISYYYYFVAAGSCLSDCPMGYTKSVSECLFESDIIFDLNLNTQSGIIYDSVSSIPVITGSSEQFYPNYEEDDPKSAYLRGFYFNGNSSILRLPEYKNYISPKLRIGPIFMISIWLNAENESCTIMSKNNISDNYSIVYAITLVNAMPILTFLIDNSIFIYSSKISLHNFEWNHLAFIVAVDTSGHSVATCYANTNQDTPYIAGFGYFQDINSDVVTLIGARQISQGIGDFFQGFLYEIRIYNKAYEIGLLSQTSCLENCRVCNITGTCIPNCNITESWEGPGYNNCLKCDSSCNNSCKDTKENCLVCNDSLCDICSDNSPNECISCKPNASLKNNSCVCNISYNGTTACTYVSFSVNLLVFSDDTLSLNFSDPLQYTLTLDDFIIWIENGPEITWSLEQINNTYYIIPTQIKDKIEKNTIVNVKFFDLSQIRSIYNGILDSSTISSTLNEYDPNSYSIVVAAITAKVTTTVESAVIGSVALSFFNPNPSSLWGLLNCLQILSYLSLSGIPFSEKISEYLSNLNSYNLFPNVFEYLIDEKEGSRAYDEARNFGYDTDLILLNQGDDFFIIVASIISLPFAIYFADCSYRLVGKRFLRIFKNYKYGFYIRFWIQCYLELGAAALVGLKMFKVNNWIQIANIIICFIVVSLFIVSPLAFLRFSYRNRFKIQTKEKEFNSLYDSFFYEFQTERGLLYSLYYFVYFLRRFIYATNLAFLSESPKMQISINIICSLLSIFYLLIYWPFEDKIIQISNLVSEIMIGLIMFITSFYLFDISPKMIYYTENCIIFISIIIIGTQLCTSIAIFVRTLHQILRYKLNLYGNAKLSIHPMEEIQETM</sequence>
<dbReference type="InterPro" id="IPR013320">
    <property type="entry name" value="ConA-like_dom_sf"/>
</dbReference>
<organism evidence="2 3">
    <name type="scientific">Blepharisma stoltei</name>
    <dbReference type="NCBI Taxonomy" id="1481888"/>
    <lineage>
        <taxon>Eukaryota</taxon>
        <taxon>Sar</taxon>
        <taxon>Alveolata</taxon>
        <taxon>Ciliophora</taxon>
        <taxon>Postciliodesmatophora</taxon>
        <taxon>Heterotrichea</taxon>
        <taxon>Heterotrichida</taxon>
        <taxon>Blepharismidae</taxon>
        <taxon>Blepharisma</taxon>
    </lineage>
</organism>
<comment type="caution">
    <text evidence="2">The sequence shown here is derived from an EMBL/GenBank/DDBJ whole genome shotgun (WGS) entry which is preliminary data.</text>
</comment>
<keyword evidence="1" id="KW-1133">Transmembrane helix</keyword>
<dbReference type="CDD" id="cd00064">
    <property type="entry name" value="FU"/>
    <property type="match status" value="1"/>
</dbReference>
<feature type="transmembrane region" description="Helical" evidence="1">
    <location>
        <begin position="1434"/>
        <end position="1462"/>
    </location>
</feature>
<feature type="transmembrane region" description="Helical" evidence="1">
    <location>
        <begin position="1353"/>
        <end position="1372"/>
    </location>
</feature>
<dbReference type="Gene3D" id="2.10.220.10">
    <property type="entry name" value="Hormone Receptor, Insulin-like Growth Factor Receptor 1, Chain A, domain 2"/>
    <property type="match status" value="1"/>
</dbReference>
<feature type="transmembrane region" description="Helical" evidence="1">
    <location>
        <begin position="1410"/>
        <end position="1428"/>
    </location>
</feature>
<dbReference type="PANTHER" id="PTHR46967">
    <property type="entry name" value="INSULIN-LIKE GROWTH FACTOR BINDING PROTEIN,N-TERMINAL"/>
    <property type="match status" value="1"/>
</dbReference>
<dbReference type="SUPFAM" id="SSF49899">
    <property type="entry name" value="Concanavalin A-like lectins/glucanases"/>
    <property type="match status" value="1"/>
</dbReference>
<name>A0AAU9KD38_9CILI</name>
<dbReference type="InterPro" id="IPR006212">
    <property type="entry name" value="Furin_repeat"/>
</dbReference>
<keyword evidence="1" id="KW-0472">Membrane</keyword>
<evidence type="ECO:0008006" key="4">
    <source>
        <dbReference type="Google" id="ProtNLM"/>
    </source>
</evidence>
<accession>A0AAU9KD38</accession>
<dbReference type="PANTHER" id="PTHR46967:SF1">
    <property type="entry name" value="KERATIN-ASSOCIATED PROTEIN 16-1-LIKE"/>
    <property type="match status" value="1"/>
</dbReference>